<evidence type="ECO:0000313" key="2">
    <source>
        <dbReference type="EMBL" id="CAI9919835.1"/>
    </source>
</evidence>
<dbReference type="EMBL" id="CATOUU010000187">
    <property type="protein sequence ID" value="CAI9919835.1"/>
    <property type="molecule type" value="Genomic_DNA"/>
</dbReference>
<sequence>MQFTIIFMIQDNINDLTNISDCYSPNTIIEYRRNLDQIIIYLDSKNNSNCTNFPKGIDINLTFSETNALNTATQPYQFTIEGFNYSTTTQLVINQVPDLSALNLQYVLVEIYSFAEITQIQVYNVNEIVSSLTQCFYDNTTILISSTGLTLKLTATGLCKIQINDMIKLDLVMTTGILSFLVANQVTLQDLKTNYDQDVTFTVTLAGDYTSLWNVQQIAARIYISSSTSAIKFTFSIINYQSVAFLFAIGLMFQSDDHFNVLAKVYPAVFDPFMANARAIGFDTIVMRINYATQGFTLQKTVLDFDTNQMIYQFGCDEDDPVFQSNCLAQYAYIKQNFKSTRVFFELLFYSGSTVKLVHKTLLTQYGSIYDKVTIKIDQKGFNFLTYYSGDQFQTPTQFNFSAKSLSNVVLTAIPAIPVNTTWSAKDTCFVYPCPVSNSTCVQLAQWLKMNTTAKFLVYFYYNGTTLINQALPIILVYETNYHTVFDVSISIGLIVAFICCVSTAIQIVLFKRSILALKKKKKQI</sequence>
<accession>A0AA86NHP2</accession>
<reference evidence="3 4" key="2">
    <citation type="submission" date="2024-07" db="EMBL/GenBank/DDBJ databases">
        <authorList>
            <person name="Akdeniz Z."/>
        </authorList>
    </citation>
    <scope>NUCLEOTIDE SEQUENCE [LARGE SCALE GENOMIC DNA]</scope>
</reference>
<dbReference type="EMBL" id="CAXDID020000358">
    <property type="protein sequence ID" value="CAL6081944.1"/>
    <property type="molecule type" value="Genomic_DNA"/>
</dbReference>
<name>A0AA86NHP2_9EUKA</name>
<proteinExistence type="predicted"/>
<keyword evidence="4" id="KW-1185">Reference proteome</keyword>
<keyword evidence="1" id="KW-0472">Membrane</keyword>
<feature type="transmembrane region" description="Helical" evidence="1">
    <location>
        <begin position="490"/>
        <end position="511"/>
    </location>
</feature>
<protein>
    <recommendedName>
        <fullName evidence="5">Transmembrane protein</fullName>
    </recommendedName>
</protein>
<reference evidence="2" key="1">
    <citation type="submission" date="2023-06" db="EMBL/GenBank/DDBJ databases">
        <authorList>
            <person name="Kurt Z."/>
        </authorList>
    </citation>
    <scope>NUCLEOTIDE SEQUENCE</scope>
</reference>
<organism evidence="2">
    <name type="scientific">Hexamita inflata</name>
    <dbReference type="NCBI Taxonomy" id="28002"/>
    <lineage>
        <taxon>Eukaryota</taxon>
        <taxon>Metamonada</taxon>
        <taxon>Diplomonadida</taxon>
        <taxon>Hexamitidae</taxon>
        <taxon>Hexamitinae</taxon>
        <taxon>Hexamita</taxon>
    </lineage>
</organism>
<keyword evidence="1" id="KW-0812">Transmembrane</keyword>
<feature type="transmembrane region" description="Helical" evidence="1">
    <location>
        <begin position="233"/>
        <end position="253"/>
    </location>
</feature>
<comment type="caution">
    <text evidence="2">The sequence shown here is derived from an EMBL/GenBank/DDBJ whole genome shotgun (WGS) entry which is preliminary data.</text>
</comment>
<evidence type="ECO:0000313" key="4">
    <source>
        <dbReference type="Proteomes" id="UP001642409"/>
    </source>
</evidence>
<keyword evidence="1" id="KW-1133">Transmembrane helix</keyword>
<dbReference type="AlphaFoldDB" id="A0AA86NHP2"/>
<dbReference type="Proteomes" id="UP001642409">
    <property type="component" value="Unassembled WGS sequence"/>
</dbReference>
<evidence type="ECO:0008006" key="5">
    <source>
        <dbReference type="Google" id="ProtNLM"/>
    </source>
</evidence>
<evidence type="ECO:0000256" key="1">
    <source>
        <dbReference type="SAM" id="Phobius"/>
    </source>
</evidence>
<evidence type="ECO:0000313" key="3">
    <source>
        <dbReference type="EMBL" id="CAL6081944.1"/>
    </source>
</evidence>
<feature type="transmembrane region" description="Helical" evidence="1">
    <location>
        <begin position="456"/>
        <end position="478"/>
    </location>
</feature>
<gene>
    <name evidence="3" type="ORF">HINF_LOCUS60736</name>
    <name evidence="2" type="ORF">HINF_LOCUS7480</name>
</gene>